<gene>
    <name evidence="2" type="ORF">NCTC11421_03688</name>
</gene>
<organism evidence="2">
    <name type="scientific">Neisseria gonorrhoeae</name>
    <dbReference type="NCBI Taxonomy" id="485"/>
    <lineage>
        <taxon>Bacteria</taxon>
        <taxon>Pseudomonadati</taxon>
        <taxon>Pseudomonadota</taxon>
        <taxon>Betaproteobacteria</taxon>
        <taxon>Neisseriales</taxon>
        <taxon>Neisseriaceae</taxon>
        <taxon>Neisseria</taxon>
    </lineage>
</organism>
<dbReference type="EMBL" id="UGRI01000002">
    <property type="protein sequence ID" value="SUB32253.1"/>
    <property type="molecule type" value="Genomic_DNA"/>
</dbReference>
<feature type="transmembrane region" description="Helical" evidence="1">
    <location>
        <begin position="73"/>
        <end position="97"/>
    </location>
</feature>
<protein>
    <submittedName>
        <fullName evidence="2">Putative integral membrane protein</fullName>
    </submittedName>
</protein>
<keyword evidence="1" id="KW-0812">Transmembrane</keyword>
<keyword evidence="1" id="KW-0472">Membrane</keyword>
<feature type="transmembrane region" description="Helical" evidence="1">
    <location>
        <begin position="42"/>
        <end position="61"/>
    </location>
</feature>
<accession>A0A379B0U4</accession>
<dbReference type="AlphaFoldDB" id="A0A379B0U4"/>
<reference evidence="2" key="1">
    <citation type="submission" date="2018-06" db="EMBL/GenBank/DDBJ databases">
        <authorList>
            <consortium name="Pathogen Informatics"/>
            <person name="Doyle S."/>
        </authorList>
    </citation>
    <scope>NUCLEOTIDE SEQUENCE [LARGE SCALE GENOMIC DNA]</scope>
    <source>
        <strain evidence="2">NCTC11421</strain>
    </source>
</reference>
<name>A0A379B0U4_NEIGO</name>
<feature type="transmembrane region" description="Helical" evidence="1">
    <location>
        <begin position="12"/>
        <end position="30"/>
    </location>
</feature>
<evidence type="ECO:0000313" key="2">
    <source>
        <dbReference type="EMBL" id="SUB32253.1"/>
    </source>
</evidence>
<keyword evidence="1" id="KW-1133">Transmembrane helix</keyword>
<evidence type="ECO:0000256" key="1">
    <source>
        <dbReference type="SAM" id="Phobius"/>
    </source>
</evidence>
<proteinExistence type="predicted"/>
<sequence length="119" mass="12754">MVNTKPNTSLIYMLSFLSGLLSLGIEVLWVRMFSFAAQSVPQAFSFTLACFLTGIAVGAYFGKRICRSRFVDIPFIGQCFLWAGIADFLILGAAWLLTGFPASSTTPVSSLPCLPSSGG</sequence>